<sequence>MVVRDLTLSKSRLTLVKFSSVKSHIQSLIYIYKRPFLIGSVLILGALFWGITSTHSSLNHRIELKLGTYLAKIAATTEFRNVFLSEPKFKHTVVKGDTLSKLFIEAGLPQSTMYKVLEADLDVLVLDSLLPDNIIEFWVNDEGGLQKLVVFYNAAKQIVFTRILDGSFQVEIVKHEGVWQHRTVSGEITDSFYQSAISNGLTDQQVLNITNVLENKFNFSRDIRSGDKFKVLLDDQYIDGDATGESKILAVYVLSINGTYSAFQFSDGNFYDENGHNLYAEFQRIPLNHKARMSSKFNPHRKHPITGRITSHNGTDFAVPVGTKVLATSDGRVEQVTKHPYAGNYIVIEHSEKYQTRYLHLSKSLVKKGQKVSKGQIIALSGNTGRTTGPHLHYELHVNGSPVNPLTAKIPSGVSLTRRQFINFLSLVKRRKIMMDLS</sequence>
<gene>
    <name evidence="12" type="ORF">D5R81_03380</name>
</gene>
<dbReference type="GO" id="GO:0006508">
    <property type="term" value="P:proteolysis"/>
    <property type="evidence" value="ECO:0007669"/>
    <property type="project" value="UniProtKB-KW"/>
</dbReference>
<dbReference type="Proteomes" id="UP000273022">
    <property type="component" value="Unassembled WGS sequence"/>
</dbReference>
<comment type="caution">
    <text evidence="12">The sequence shown here is derived from an EMBL/GenBank/DDBJ whole genome shotgun (WGS) entry which is preliminary data.</text>
</comment>
<keyword evidence="8" id="KW-0472">Membrane</keyword>
<dbReference type="InterPro" id="IPR050570">
    <property type="entry name" value="Cell_wall_metabolism_enzyme"/>
</dbReference>
<evidence type="ECO:0000256" key="7">
    <source>
        <dbReference type="ARBA" id="ARBA00023049"/>
    </source>
</evidence>
<keyword evidence="5" id="KW-0378">Hydrolase</keyword>
<evidence type="ECO:0000256" key="5">
    <source>
        <dbReference type="ARBA" id="ARBA00022801"/>
    </source>
</evidence>
<keyword evidence="4" id="KW-0479">Metal-binding</keyword>
<dbReference type="GO" id="GO:0030313">
    <property type="term" value="C:cell envelope"/>
    <property type="evidence" value="ECO:0007669"/>
    <property type="project" value="UniProtKB-SubCell"/>
</dbReference>
<evidence type="ECO:0000259" key="11">
    <source>
        <dbReference type="Pfam" id="PF19425"/>
    </source>
</evidence>
<feature type="domain" description="Opacity-associated protein A LysM-like" evidence="10">
    <location>
        <begin position="90"/>
        <end position="169"/>
    </location>
</feature>
<evidence type="ECO:0000313" key="12">
    <source>
        <dbReference type="EMBL" id="RJY18897.1"/>
    </source>
</evidence>
<dbReference type="PANTHER" id="PTHR21666:SF292">
    <property type="entry name" value="MUREIN DD-ENDOPEPTIDASE MEPM"/>
    <property type="match status" value="1"/>
</dbReference>
<evidence type="ECO:0000256" key="2">
    <source>
        <dbReference type="ARBA" id="ARBA00004196"/>
    </source>
</evidence>
<evidence type="ECO:0000259" key="10">
    <source>
        <dbReference type="Pfam" id="PF04225"/>
    </source>
</evidence>
<evidence type="ECO:0000313" key="13">
    <source>
        <dbReference type="Proteomes" id="UP000273022"/>
    </source>
</evidence>
<dbReference type="Gene3D" id="2.70.70.10">
    <property type="entry name" value="Glucose Permease (Domain IIA)"/>
    <property type="match status" value="1"/>
</dbReference>
<dbReference type="CDD" id="cd12797">
    <property type="entry name" value="M23_peptidase"/>
    <property type="match status" value="1"/>
</dbReference>
<dbReference type="FunFam" id="2.70.70.10:FF:000002">
    <property type="entry name" value="Murein DD-endopeptidase MepM"/>
    <property type="match status" value="1"/>
</dbReference>
<dbReference type="InterPro" id="IPR016047">
    <property type="entry name" value="M23ase_b-sheet_dom"/>
</dbReference>
<feature type="domain" description="M23ase beta-sheet core" evidence="9">
    <location>
        <begin position="311"/>
        <end position="405"/>
    </location>
</feature>
<dbReference type="Pfam" id="PF04225">
    <property type="entry name" value="LysM_OapA"/>
    <property type="match status" value="1"/>
</dbReference>
<protein>
    <submittedName>
        <fullName evidence="12">Peptidase M23</fullName>
    </submittedName>
</protein>
<keyword evidence="7" id="KW-0482">Metalloprotease</keyword>
<dbReference type="EMBL" id="QYYH01000013">
    <property type="protein sequence ID" value="RJY18897.1"/>
    <property type="molecule type" value="Genomic_DNA"/>
</dbReference>
<dbReference type="InterPro" id="IPR011055">
    <property type="entry name" value="Dup_hybrid_motif"/>
</dbReference>
<dbReference type="PANTHER" id="PTHR21666">
    <property type="entry name" value="PEPTIDASE-RELATED"/>
    <property type="match status" value="1"/>
</dbReference>
<keyword evidence="13" id="KW-1185">Reference proteome</keyword>
<evidence type="ECO:0000256" key="3">
    <source>
        <dbReference type="ARBA" id="ARBA00022670"/>
    </source>
</evidence>
<dbReference type="Gene3D" id="3.10.450.350">
    <property type="match status" value="2"/>
</dbReference>
<feature type="transmembrane region" description="Helical" evidence="8">
    <location>
        <begin position="35"/>
        <end position="52"/>
    </location>
</feature>
<evidence type="ECO:0000256" key="8">
    <source>
        <dbReference type="SAM" id="Phobius"/>
    </source>
</evidence>
<comment type="subcellular location">
    <subcellularLocation>
        <location evidence="2">Cell envelope</location>
    </subcellularLocation>
</comment>
<dbReference type="GO" id="GO:0004222">
    <property type="term" value="F:metalloendopeptidase activity"/>
    <property type="evidence" value="ECO:0007669"/>
    <property type="project" value="TreeGrafter"/>
</dbReference>
<accession>A0A3A6TWT1</accession>
<keyword evidence="8" id="KW-1133">Transmembrane helix</keyword>
<dbReference type="SUPFAM" id="SSF51261">
    <property type="entry name" value="Duplicated hybrid motif"/>
    <property type="match status" value="1"/>
</dbReference>
<keyword evidence="8" id="KW-0812">Transmembrane</keyword>
<feature type="domain" description="Csd3-like second N-terminal" evidence="11">
    <location>
        <begin position="176"/>
        <end position="299"/>
    </location>
</feature>
<dbReference type="OrthoDB" id="9805070at2"/>
<comment type="cofactor">
    <cofactor evidence="1">
        <name>Zn(2+)</name>
        <dbReference type="ChEBI" id="CHEBI:29105"/>
    </cofactor>
</comment>
<dbReference type="InterPro" id="IPR045834">
    <property type="entry name" value="Csd3_N2"/>
</dbReference>
<evidence type="ECO:0000259" key="9">
    <source>
        <dbReference type="Pfam" id="PF01551"/>
    </source>
</evidence>
<dbReference type="Pfam" id="PF19425">
    <property type="entry name" value="Csd3_N2"/>
    <property type="match status" value="1"/>
</dbReference>
<keyword evidence="3" id="KW-0645">Protease</keyword>
<evidence type="ECO:0000256" key="4">
    <source>
        <dbReference type="ARBA" id="ARBA00022723"/>
    </source>
</evidence>
<keyword evidence="6" id="KW-0862">Zinc</keyword>
<organism evidence="12 13">
    <name type="scientific">Parashewanella spongiae</name>
    <dbReference type="NCBI Taxonomy" id="342950"/>
    <lineage>
        <taxon>Bacteria</taxon>
        <taxon>Pseudomonadati</taxon>
        <taxon>Pseudomonadota</taxon>
        <taxon>Gammaproteobacteria</taxon>
        <taxon>Alteromonadales</taxon>
        <taxon>Shewanellaceae</taxon>
        <taxon>Parashewanella</taxon>
    </lineage>
</organism>
<dbReference type="InterPro" id="IPR007340">
    <property type="entry name" value="LysM_Opacity-associatedA"/>
</dbReference>
<proteinExistence type="predicted"/>
<evidence type="ECO:0000256" key="6">
    <source>
        <dbReference type="ARBA" id="ARBA00022833"/>
    </source>
</evidence>
<name>A0A3A6TWT1_9GAMM</name>
<dbReference type="Pfam" id="PF01551">
    <property type="entry name" value="Peptidase_M23"/>
    <property type="match status" value="1"/>
</dbReference>
<evidence type="ECO:0000256" key="1">
    <source>
        <dbReference type="ARBA" id="ARBA00001947"/>
    </source>
</evidence>
<dbReference type="AlphaFoldDB" id="A0A3A6TWT1"/>
<dbReference type="GO" id="GO:0042834">
    <property type="term" value="F:peptidoglycan binding"/>
    <property type="evidence" value="ECO:0007669"/>
    <property type="project" value="InterPro"/>
</dbReference>
<reference evidence="12 13" key="1">
    <citation type="submission" date="2018-09" db="EMBL/GenBank/DDBJ databases">
        <title>Phylogeny of the Shewanellaceae, and recommendation for two new genera, Pseudoshewanella and Parashewanella.</title>
        <authorList>
            <person name="Wang G."/>
        </authorList>
    </citation>
    <scope>NUCLEOTIDE SEQUENCE [LARGE SCALE GENOMIC DNA]</scope>
    <source>
        <strain evidence="12 13">KCTC 22492</strain>
    </source>
</reference>
<dbReference type="GO" id="GO:0046872">
    <property type="term" value="F:metal ion binding"/>
    <property type="evidence" value="ECO:0007669"/>
    <property type="project" value="UniProtKB-KW"/>
</dbReference>